<evidence type="ECO:0000256" key="3">
    <source>
        <dbReference type="ARBA" id="ARBA00009734"/>
    </source>
</evidence>
<proteinExistence type="inferred from homology"/>
<dbReference type="GO" id="GO:0016491">
    <property type="term" value="F:oxidoreductase activity"/>
    <property type="evidence" value="ECO:0007669"/>
    <property type="project" value="UniProtKB-KW"/>
</dbReference>
<feature type="region of interest" description="Disordered" evidence="7">
    <location>
        <begin position="193"/>
        <end position="212"/>
    </location>
</feature>
<dbReference type="Pfam" id="PF07955">
    <property type="entry name" value="DUF1687"/>
    <property type="match status" value="1"/>
</dbReference>
<evidence type="ECO:0000256" key="4">
    <source>
        <dbReference type="ARBA" id="ARBA00022946"/>
    </source>
</evidence>
<dbReference type="Gene3D" id="3.40.30.10">
    <property type="entry name" value="Glutaredoxin"/>
    <property type="match status" value="1"/>
</dbReference>
<feature type="compositionally biased region" description="Basic and acidic residues" evidence="7">
    <location>
        <begin position="193"/>
        <end position="206"/>
    </location>
</feature>
<dbReference type="SUPFAM" id="SSF52833">
    <property type="entry name" value="Thioredoxin-like"/>
    <property type="match status" value="1"/>
</dbReference>
<dbReference type="PANTHER" id="PTHR28071">
    <property type="entry name" value="REDOX PROTEIN FMP46, MITOCHONDRIAL-RELATED"/>
    <property type="match status" value="1"/>
</dbReference>
<keyword evidence="9" id="KW-1185">Reference proteome</keyword>
<dbReference type="InterPro" id="IPR036249">
    <property type="entry name" value="Thioredoxin-like_sf"/>
</dbReference>
<dbReference type="OrthoDB" id="59229at2759"/>
<keyword evidence="6" id="KW-0496">Mitochondrion</keyword>
<reference evidence="8 9" key="1">
    <citation type="submission" date="2018-03" db="EMBL/GenBank/DDBJ databases">
        <authorList>
            <person name="Guldener U."/>
        </authorList>
    </citation>
    <scope>NUCLEOTIDE SEQUENCE [LARGE SCALE GENOMIC DNA]</scope>
    <source>
        <strain evidence="8 9">NBRC100155</strain>
    </source>
</reference>
<keyword evidence="5" id="KW-0560">Oxidoreductase</keyword>
<dbReference type="PANTHER" id="PTHR28071:SF1">
    <property type="entry name" value="REDOX PROTEIN FMP46, MITOCHONDRIAL-RELATED"/>
    <property type="match status" value="1"/>
</dbReference>
<evidence type="ECO:0000256" key="2">
    <source>
        <dbReference type="ARBA" id="ARBA00004173"/>
    </source>
</evidence>
<comment type="function">
    <text evidence="1">Putative mitochondrial redox protein which could be involved in the reduction of small toxic molecules.</text>
</comment>
<dbReference type="AlphaFoldDB" id="A0A5C3E0Y4"/>
<evidence type="ECO:0000256" key="6">
    <source>
        <dbReference type="ARBA" id="ARBA00023128"/>
    </source>
</evidence>
<feature type="compositionally biased region" description="Polar residues" evidence="7">
    <location>
        <begin position="60"/>
        <end position="75"/>
    </location>
</feature>
<evidence type="ECO:0000256" key="1">
    <source>
        <dbReference type="ARBA" id="ARBA00002963"/>
    </source>
</evidence>
<dbReference type="EMBL" id="OOIN01000006">
    <property type="protein sequence ID" value="SPO23985.1"/>
    <property type="molecule type" value="Genomic_DNA"/>
</dbReference>
<gene>
    <name evidence="8" type="ORF">UTRI_03474_B</name>
</gene>
<feature type="compositionally biased region" description="Low complexity" evidence="7">
    <location>
        <begin position="36"/>
        <end position="51"/>
    </location>
</feature>
<dbReference type="InterPro" id="IPR012882">
    <property type="entry name" value="Fmp46"/>
</dbReference>
<evidence type="ECO:0000313" key="8">
    <source>
        <dbReference type="EMBL" id="SPO23985.1"/>
    </source>
</evidence>
<keyword evidence="4" id="KW-0809">Transit peptide</keyword>
<accession>A0A5C3E0Y4</accession>
<comment type="subcellular location">
    <subcellularLocation>
        <location evidence="2">Mitochondrion</location>
    </subcellularLocation>
</comment>
<sequence length="212" mass="22750">MSIRFHKGPSIITLFHDSSSATSKQVLQLLTSYNNPHRPSPAAAAGSGSHGESCIIEANGSGSDPTHTSNATSYLRNLASDPPTTPAIQLEIVDRKANPPTPDQLRSIVDYLATTDPTHPNDSKKIPRYTTSGFDLAEHERRKKALAQHLKSDGGHGGMPKIKDGPLVVNWDEGSAATSLQGVREMLMRLERSNADQGREKGEKDSGGCIVC</sequence>
<evidence type="ECO:0000256" key="5">
    <source>
        <dbReference type="ARBA" id="ARBA00023002"/>
    </source>
</evidence>
<evidence type="ECO:0000256" key="7">
    <source>
        <dbReference type="SAM" id="MobiDB-lite"/>
    </source>
</evidence>
<dbReference type="GO" id="GO:0005739">
    <property type="term" value="C:mitochondrion"/>
    <property type="evidence" value="ECO:0007669"/>
    <property type="project" value="UniProtKB-SubCell"/>
</dbReference>
<organism evidence="8 9">
    <name type="scientific">Ustilago trichophora</name>
    <dbReference type="NCBI Taxonomy" id="86804"/>
    <lineage>
        <taxon>Eukaryota</taxon>
        <taxon>Fungi</taxon>
        <taxon>Dikarya</taxon>
        <taxon>Basidiomycota</taxon>
        <taxon>Ustilaginomycotina</taxon>
        <taxon>Ustilaginomycetes</taxon>
        <taxon>Ustilaginales</taxon>
        <taxon>Ustilaginaceae</taxon>
        <taxon>Ustilago</taxon>
    </lineage>
</organism>
<comment type="similarity">
    <text evidence="3">Belongs to the FMP46 family.</text>
</comment>
<evidence type="ECO:0000313" key="9">
    <source>
        <dbReference type="Proteomes" id="UP000324022"/>
    </source>
</evidence>
<name>A0A5C3E0Y4_9BASI</name>
<protein>
    <submittedName>
        <fullName evidence="8">Uncharacterized protein</fullName>
    </submittedName>
</protein>
<dbReference type="Proteomes" id="UP000324022">
    <property type="component" value="Unassembled WGS sequence"/>
</dbReference>
<feature type="region of interest" description="Disordered" evidence="7">
    <location>
        <begin position="33"/>
        <end position="83"/>
    </location>
</feature>